<keyword evidence="11 16" id="KW-0067">ATP-binding</keyword>
<feature type="binding site" evidence="16">
    <location>
        <position position="127"/>
    </location>
    <ligand>
        <name>ATP</name>
        <dbReference type="ChEBI" id="CHEBI:30616"/>
    </ligand>
</feature>
<evidence type="ECO:0000256" key="16">
    <source>
        <dbReference type="HAMAP-Rule" id="MF_01274"/>
    </source>
</evidence>
<comment type="subcellular location">
    <subcellularLocation>
        <location evidence="3 16">Cytoplasm</location>
    </subcellularLocation>
</comment>
<evidence type="ECO:0000256" key="8">
    <source>
        <dbReference type="ARBA" id="ARBA00022679"/>
    </source>
</evidence>
<dbReference type="RefSeq" id="WP_263036836.1">
    <property type="nucleotide sequence ID" value="NZ_JAOTPL010000002.1"/>
</dbReference>
<keyword evidence="8 16" id="KW-0808">Transferase</keyword>
<comment type="caution">
    <text evidence="17">The sequence shown here is derived from an EMBL/GenBank/DDBJ whole genome shotgun (WGS) entry which is preliminary data.</text>
</comment>
<evidence type="ECO:0000256" key="7">
    <source>
        <dbReference type="ARBA" id="ARBA00022490"/>
    </source>
</evidence>
<evidence type="ECO:0000256" key="1">
    <source>
        <dbReference type="ARBA" id="ARBA00001206"/>
    </source>
</evidence>
<feature type="binding site" evidence="16">
    <location>
        <position position="179"/>
    </location>
    <ligand>
        <name>substrate</name>
    </ligand>
</feature>
<dbReference type="HAMAP" id="MF_01274">
    <property type="entry name" value="Pantothen_kinase_3"/>
    <property type="match status" value="1"/>
</dbReference>
<comment type="caution">
    <text evidence="16">Lacks conserved residue(s) required for the propagation of feature annotation.</text>
</comment>
<comment type="catalytic activity">
    <reaction evidence="1 16">
        <text>(R)-pantothenate + ATP = (R)-4'-phosphopantothenate + ADP + H(+)</text>
        <dbReference type="Rhea" id="RHEA:16373"/>
        <dbReference type="ChEBI" id="CHEBI:10986"/>
        <dbReference type="ChEBI" id="CHEBI:15378"/>
        <dbReference type="ChEBI" id="CHEBI:29032"/>
        <dbReference type="ChEBI" id="CHEBI:30616"/>
        <dbReference type="ChEBI" id="CHEBI:456216"/>
        <dbReference type="EC" id="2.7.1.33"/>
    </reaction>
</comment>
<comment type="function">
    <text evidence="16">Catalyzes the phosphorylation of pantothenate (Pan), the first step in CoA biosynthesis.</text>
</comment>
<dbReference type="SUPFAM" id="SSF53067">
    <property type="entry name" value="Actin-like ATPase domain"/>
    <property type="match status" value="2"/>
</dbReference>
<dbReference type="EC" id="2.7.1.33" evidence="6 16"/>
<sequence>MNLFGAPSNTLCLDFGNSRYKCGIMSKDQLVEERVLGDDMLADLHNIVDEFKPKYSILSSVIDHDKEVEELLKQTTSFHLVTHESNLPIHVPSRTVAPSVGADRWAMLMGAVARFPKQHNLVIGLGSCITFNFINKFSEFLGGSISPGLYMRMKSMNQFTAKLPLVEPEWNFPLIGYDTKTNIQSGVILGISKEIDGIIDLYKEKYTKFNVLLTGGDASFFLPHLKNRIFADPHLIYKGLYAISKINSK</sequence>
<evidence type="ECO:0000256" key="9">
    <source>
        <dbReference type="ARBA" id="ARBA00022741"/>
    </source>
</evidence>
<organism evidence="17 18">
    <name type="scientific">Haoranjiania flava</name>
    <dbReference type="NCBI Taxonomy" id="1856322"/>
    <lineage>
        <taxon>Bacteria</taxon>
        <taxon>Pseudomonadati</taxon>
        <taxon>Bacteroidota</taxon>
        <taxon>Chitinophagia</taxon>
        <taxon>Chitinophagales</taxon>
        <taxon>Chitinophagaceae</taxon>
        <taxon>Haoranjiania</taxon>
    </lineage>
</organism>
<evidence type="ECO:0000256" key="3">
    <source>
        <dbReference type="ARBA" id="ARBA00004496"/>
    </source>
</evidence>
<proteinExistence type="inferred from homology"/>
<dbReference type="GO" id="GO:0005737">
    <property type="term" value="C:cytoplasm"/>
    <property type="evidence" value="ECO:0007669"/>
    <property type="project" value="UniProtKB-SubCell"/>
</dbReference>
<keyword evidence="10 16" id="KW-0418">Kinase</keyword>
<feature type="binding site" evidence="16">
    <location>
        <begin position="14"/>
        <end position="21"/>
    </location>
    <ligand>
        <name>ATP</name>
        <dbReference type="ChEBI" id="CHEBI:30616"/>
    </ligand>
</feature>
<keyword evidence="7 16" id="KW-0963">Cytoplasm</keyword>
<comment type="cofactor">
    <cofactor evidence="2">
        <name>K(+)</name>
        <dbReference type="ChEBI" id="CHEBI:29103"/>
    </cofactor>
</comment>
<evidence type="ECO:0000256" key="2">
    <source>
        <dbReference type="ARBA" id="ARBA00001958"/>
    </source>
</evidence>
<evidence type="ECO:0000256" key="4">
    <source>
        <dbReference type="ARBA" id="ARBA00005225"/>
    </source>
</evidence>
<comment type="cofactor">
    <cofactor evidence="16">
        <name>NH4(+)</name>
        <dbReference type="ChEBI" id="CHEBI:28938"/>
    </cofactor>
    <cofactor evidence="16">
        <name>K(+)</name>
        <dbReference type="ChEBI" id="CHEBI:29103"/>
    </cofactor>
    <text evidence="16">A monovalent cation. Ammonium or potassium.</text>
</comment>
<dbReference type="Pfam" id="PF03309">
    <property type="entry name" value="Pan_kinase"/>
    <property type="match status" value="1"/>
</dbReference>
<evidence type="ECO:0000256" key="12">
    <source>
        <dbReference type="ARBA" id="ARBA00022958"/>
    </source>
</evidence>
<evidence type="ECO:0000313" key="17">
    <source>
        <dbReference type="EMBL" id="MCU7693350.1"/>
    </source>
</evidence>
<dbReference type="PANTHER" id="PTHR34265:SF1">
    <property type="entry name" value="TYPE III PANTOTHENATE KINASE"/>
    <property type="match status" value="1"/>
</dbReference>
<name>A0AAE3ILW3_9BACT</name>
<protein>
    <recommendedName>
        <fullName evidence="15 16">Type III pantothenate kinase</fullName>
        <ecNumber evidence="6 16">2.7.1.33</ecNumber>
    </recommendedName>
    <alternativeName>
        <fullName evidence="16">PanK-III</fullName>
    </alternativeName>
    <alternativeName>
        <fullName evidence="16">Pantothenic acid kinase</fullName>
    </alternativeName>
</protein>
<keyword evidence="18" id="KW-1185">Reference proteome</keyword>
<evidence type="ECO:0000256" key="11">
    <source>
        <dbReference type="ARBA" id="ARBA00022840"/>
    </source>
</evidence>
<feature type="active site" description="Proton acceptor" evidence="16">
    <location>
        <position position="103"/>
    </location>
</feature>
<accession>A0AAE3ILW3</accession>
<dbReference type="InterPro" id="IPR043129">
    <property type="entry name" value="ATPase_NBD"/>
</dbReference>
<dbReference type="InterPro" id="IPR004619">
    <property type="entry name" value="Type_III_PanK"/>
</dbReference>
<feature type="binding site" evidence="16">
    <location>
        <begin position="101"/>
        <end position="104"/>
    </location>
    <ligand>
        <name>substrate</name>
    </ligand>
</feature>
<evidence type="ECO:0000256" key="13">
    <source>
        <dbReference type="ARBA" id="ARBA00022993"/>
    </source>
</evidence>
<dbReference type="GO" id="GO:0004594">
    <property type="term" value="F:pantothenate kinase activity"/>
    <property type="evidence" value="ECO:0007669"/>
    <property type="project" value="UniProtKB-UniRule"/>
</dbReference>
<keyword evidence="9 16" id="KW-0547">Nucleotide-binding</keyword>
<evidence type="ECO:0000256" key="6">
    <source>
        <dbReference type="ARBA" id="ARBA00012102"/>
    </source>
</evidence>
<evidence type="ECO:0000256" key="15">
    <source>
        <dbReference type="ARBA" id="ARBA00040883"/>
    </source>
</evidence>
<evidence type="ECO:0000256" key="14">
    <source>
        <dbReference type="ARBA" id="ARBA00038036"/>
    </source>
</evidence>
<comment type="subunit">
    <text evidence="5 16">Homodimer.</text>
</comment>
<evidence type="ECO:0000256" key="10">
    <source>
        <dbReference type="ARBA" id="ARBA00022777"/>
    </source>
</evidence>
<comment type="pathway">
    <text evidence="4 16">Cofactor biosynthesis; coenzyme A biosynthesis; CoA from (R)-pantothenate: step 1/5.</text>
</comment>
<keyword evidence="13 16" id="KW-0173">Coenzyme A biosynthesis</keyword>
<reference evidence="17" key="1">
    <citation type="submission" date="2022-10" db="EMBL/GenBank/DDBJ databases">
        <authorList>
            <person name="Kim H.S."/>
            <person name="Kim J.-S."/>
            <person name="Suh M.K."/>
            <person name="Eom M.K."/>
            <person name="Lee J.-S."/>
        </authorList>
    </citation>
    <scope>NUCLEOTIDE SEQUENCE</scope>
    <source>
        <strain evidence="17">LIP-5</strain>
    </source>
</reference>
<dbReference type="PANTHER" id="PTHR34265">
    <property type="entry name" value="TYPE III PANTOTHENATE KINASE"/>
    <property type="match status" value="1"/>
</dbReference>
<keyword evidence="12 16" id="KW-0630">Potassium</keyword>
<comment type="similarity">
    <text evidence="14 16">Belongs to the type III pantothenate kinase family.</text>
</comment>
<dbReference type="EMBL" id="JAOTPL010000002">
    <property type="protein sequence ID" value="MCU7693350.1"/>
    <property type="molecule type" value="Genomic_DNA"/>
</dbReference>
<dbReference type="AlphaFoldDB" id="A0AAE3ILW3"/>
<dbReference type="GO" id="GO:0005524">
    <property type="term" value="F:ATP binding"/>
    <property type="evidence" value="ECO:0007669"/>
    <property type="project" value="UniProtKB-UniRule"/>
</dbReference>
<dbReference type="Gene3D" id="3.30.420.40">
    <property type="match status" value="2"/>
</dbReference>
<dbReference type="CDD" id="cd24015">
    <property type="entry name" value="ASKHA_NBD_PanK-III"/>
    <property type="match status" value="1"/>
</dbReference>
<dbReference type="NCBIfam" id="TIGR00671">
    <property type="entry name" value="baf"/>
    <property type="match status" value="1"/>
</dbReference>
<evidence type="ECO:0000256" key="5">
    <source>
        <dbReference type="ARBA" id="ARBA00011738"/>
    </source>
</evidence>
<evidence type="ECO:0000313" key="18">
    <source>
        <dbReference type="Proteomes" id="UP001209317"/>
    </source>
</evidence>
<gene>
    <name evidence="16" type="primary">coaX</name>
    <name evidence="17" type="ORF">OD355_02330</name>
</gene>
<dbReference type="GO" id="GO:0015937">
    <property type="term" value="P:coenzyme A biosynthetic process"/>
    <property type="evidence" value="ECO:0007669"/>
    <property type="project" value="UniProtKB-UniRule"/>
</dbReference>
<dbReference type="Proteomes" id="UP001209317">
    <property type="component" value="Unassembled WGS sequence"/>
</dbReference>